<dbReference type="PANTHER" id="PTHR46825:SF9">
    <property type="entry name" value="BETA-LACTAMASE-RELATED DOMAIN-CONTAINING PROTEIN"/>
    <property type="match status" value="1"/>
</dbReference>
<gene>
    <name evidence="2" type="ORF">QO019_002067</name>
</gene>
<keyword evidence="3" id="KW-1185">Reference proteome</keyword>
<dbReference type="Proteomes" id="UP001236795">
    <property type="component" value="Unassembled WGS sequence"/>
</dbReference>
<reference evidence="2 3" key="1">
    <citation type="submission" date="2023-07" db="EMBL/GenBank/DDBJ databases">
        <title>Genomic Encyclopedia of Type Strains, Phase IV (KMG-IV): sequencing the most valuable type-strain genomes for metagenomic binning, comparative biology and taxonomic classification.</title>
        <authorList>
            <person name="Goeker M."/>
        </authorList>
    </citation>
    <scope>NUCLEOTIDE SEQUENCE [LARGE SCALE GENOMIC DNA]</scope>
    <source>
        <strain evidence="2 3">DSM 40573</strain>
    </source>
</reference>
<name>A0ABU0KCV9_9ACTN</name>
<evidence type="ECO:0000259" key="1">
    <source>
        <dbReference type="Pfam" id="PF00144"/>
    </source>
</evidence>
<dbReference type="EMBL" id="JAUSWC010000006">
    <property type="protein sequence ID" value="MDQ0487216.1"/>
    <property type="molecule type" value="Genomic_DNA"/>
</dbReference>
<dbReference type="Pfam" id="PF00144">
    <property type="entry name" value="Beta-lactamase"/>
    <property type="match status" value="1"/>
</dbReference>
<dbReference type="InterPro" id="IPR001466">
    <property type="entry name" value="Beta-lactam-related"/>
</dbReference>
<dbReference type="InterPro" id="IPR012338">
    <property type="entry name" value="Beta-lactam/transpept-like"/>
</dbReference>
<proteinExistence type="predicted"/>
<comment type="caution">
    <text evidence="2">The sequence shown here is derived from an EMBL/GenBank/DDBJ whole genome shotgun (WGS) entry which is preliminary data.</text>
</comment>
<dbReference type="InterPro" id="IPR050491">
    <property type="entry name" value="AmpC-like"/>
</dbReference>
<accession>A0ABU0KCV9</accession>
<feature type="domain" description="Beta-lactamase-related" evidence="1">
    <location>
        <begin position="40"/>
        <end position="99"/>
    </location>
</feature>
<sequence>MPGDPGPALFVYTCEPGSPSQRTLDLLAGWTLTGPPAGFAAALAHPAQFAPGAKWEYSNTNYLLAGLIVERVTGRPVQEEITERVIDKARLRHTALALAVMDAVDTAFCE</sequence>
<dbReference type="PANTHER" id="PTHR46825">
    <property type="entry name" value="D-ALANYL-D-ALANINE-CARBOXYPEPTIDASE/ENDOPEPTIDASE AMPH"/>
    <property type="match status" value="1"/>
</dbReference>
<dbReference type="Gene3D" id="3.40.710.10">
    <property type="entry name" value="DD-peptidase/beta-lactamase superfamily"/>
    <property type="match status" value="1"/>
</dbReference>
<evidence type="ECO:0000313" key="3">
    <source>
        <dbReference type="Proteomes" id="UP001236795"/>
    </source>
</evidence>
<organism evidence="2 3">
    <name type="scientific">Streptomyces thermodiastaticus</name>
    <dbReference type="NCBI Taxonomy" id="44061"/>
    <lineage>
        <taxon>Bacteria</taxon>
        <taxon>Bacillati</taxon>
        <taxon>Actinomycetota</taxon>
        <taxon>Actinomycetes</taxon>
        <taxon>Kitasatosporales</taxon>
        <taxon>Streptomycetaceae</taxon>
        <taxon>Streptomyces</taxon>
    </lineage>
</organism>
<evidence type="ECO:0000313" key="2">
    <source>
        <dbReference type="EMBL" id="MDQ0487216.1"/>
    </source>
</evidence>
<protein>
    <submittedName>
        <fullName evidence="2">CubicO group peptidase (Beta-lactamase class C family)</fullName>
    </submittedName>
</protein>
<dbReference type="SUPFAM" id="SSF56601">
    <property type="entry name" value="beta-lactamase/transpeptidase-like"/>
    <property type="match status" value="1"/>
</dbReference>